<comment type="caution">
    <text evidence="2">The sequence shown here is derived from an EMBL/GenBank/DDBJ whole genome shotgun (WGS) entry which is preliminary data.</text>
</comment>
<name>A0ABW3HS27_9BACL</name>
<accession>A0ABW3HS27</accession>
<organism evidence="2 3">
    <name type="scientific">Paenibacillus chungangensis</name>
    <dbReference type="NCBI Taxonomy" id="696535"/>
    <lineage>
        <taxon>Bacteria</taxon>
        <taxon>Bacillati</taxon>
        <taxon>Bacillota</taxon>
        <taxon>Bacilli</taxon>
        <taxon>Bacillales</taxon>
        <taxon>Paenibacillaceae</taxon>
        <taxon>Paenibacillus</taxon>
    </lineage>
</organism>
<evidence type="ECO:0000259" key="1">
    <source>
        <dbReference type="Pfam" id="PF21880"/>
    </source>
</evidence>
<evidence type="ECO:0000313" key="2">
    <source>
        <dbReference type="EMBL" id="MFD0960264.1"/>
    </source>
</evidence>
<gene>
    <name evidence="2" type="ORF">ACFQ2I_12785</name>
</gene>
<dbReference type="InterPro" id="IPR054209">
    <property type="entry name" value="DUF6916"/>
</dbReference>
<dbReference type="Pfam" id="PF21880">
    <property type="entry name" value="DUF6916"/>
    <property type="match status" value="1"/>
</dbReference>
<dbReference type="Proteomes" id="UP001596989">
    <property type="component" value="Unassembled WGS sequence"/>
</dbReference>
<dbReference type="EMBL" id="JBHTJZ010000017">
    <property type="protein sequence ID" value="MFD0960264.1"/>
    <property type="molecule type" value="Genomic_DNA"/>
</dbReference>
<protein>
    <submittedName>
        <fullName evidence="2">DUF6916 family protein</fullName>
    </submittedName>
</protein>
<proteinExistence type="predicted"/>
<reference evidence="3" key="1">
    <citation type="journal article" date="2019" name="Int. J. Syst. Evol. Microbiol.">
        <title>The Global Catalogue of Microorganisms (GCM) 10K type strain sequencing project: providing services to taxonomists for standard genome sequencing and annotation.</title>
        <authorList>
            <consortium name="The Broad Institute Genomics Platform"/>
            <consortium name="The Broad Institute Genome Sequencing Center for Infectious Disease"/>
            <person name="Wu L."/>
            <person name="Ma J."/>
        </authorList>
    </citation>
    <scope>NUCLEOTIDE SEQUENCE [LARGE SCALE GENOMIC DNA]</scope>
    <source>
        <strain evidence="3">CCUG 59129</strain>
    </source>
</reference>
<evidence type="ECO:0000313" key="3">
    <source>
        <dbReference type="Proteomes" id="UP001596989"/>
    </source>
</evidence>
<keyword evidence="3" id="KW-1185">Reference proteome</keyword>
<feature type="domain" description="DUF6916" evidence="1">
    <location>
        <begin position="5"/>
        <end position="89"/>
    </location>
</feature>
<dbReference type="RefSeq" id="WP_377564699.1">
    <property type="nucleotide sequence ID" value="NZ_JBHTJZ010000017.1"/>
</dbReference>
<sequence length="100" mass="11361">MRLSTEEQWQQVLNTPFIARVAESIATFRLVEVKSLGHARTYNLLFQGPTEPLLKQQIISLSHEERGDYDLFLVPIARAESGVIYEAVVNNRDEEADSCP</sequence>